<keyword evidence="3" id="KW-1185">Reference proteome</keyword>
<proteinExistence type="predicted"/>
<reference evidence="2 3" key="1">
    <citation type="submission" date="2014-03" db="EMBL/GenBank/DDBJ databases">
        <title>Draft genome of the hookworm Oesophagostomum dentatum.</title>
        <authorList>
            <person name="Mitreva M."/>
        </authorList>
    </citation>
    <scope>NUCLEOTIDE SEQUENCE [LARGE SCALE GENOMIC DNA]</scope>
    <source>
        <strain evidence="2 3">OD-Hann</strain>
    </source>
</reference>
<keyword evidence="1" id="KW-0472">Membrane</keyword>
<evidence type="ECO:0000256" key="1">
    <source>
        <dbReference type="SAM" id="Phobius"/>
    </source>
</evidence>
<protein>
    <recommendedName>
        <fullName evidence="4">MARVEL domain-containing protein</fullName>
    </recommendedName>
</protein>
<dbReference type="PROSITE" id="PS51257">
    <property type="entry name" value="PROKAR_LIPOPROTEIN"/>
    <property type="match status" value="1"/>
</dbReference>
<feature type="transmembrane region" description="Helical" evidence="1">
    <location>
        <begin position="110"/>
        <end position="127"/>
    </location>
</feature>
<keyword evidence="1" id="KW-1133">Transmembrane helix</keyword>
<accession>A0A0B1SPK8</accession>
<organism evidence="2 3">
    <name type="scientific">Oesophagostomum dentatum</name>
    <name type="common">Nodular worm</name>
    <dbReference type="NCBI Taxonomy" id="61180"/>
    <lineage>
        <taxon>Eukaryota</taxon>
        <taxon>Metazoa</taxon>
        <taxon>Ecdysozoa</taxon>
        <taxon>Nematoda</taxon>
        <taxon>Chromadorea</taxon>
        <taxon>Rhabditida</taxon>
        <taxon>Rhabditina</taxon>
        <taxon>Rhabditomorpha</taxon>
        <taxon>Strongyloidea</taxon>
        <taxon>Strongylidae</taxon>
        <taxon>Oesophagostomum</taxon>
    </lineage>
</organism>
<dbReference type="AlphaFoldDB" id="A0A0B1SPK8"/>
<evidence type="ECO:0000313" key="3">
    <source>
        <dbReference type="Proteomes" id="UP000053660"/>
    </source>
</evidence>
<dbReference type="OrthoDB" id="5814759at2759"/>
<evidence type="ECO:0008006" key="4">
    <source>
        <dbReference type="Google" id="ProtNLM"/>
    </source>
</evidence>
<feature type="transmembrane region" description="Helical" evidence="1">
    <location>
        <begin position="73"/>
        <end position="98"/>
    </location>
</feature>
<dbReference type="Proteomes" id="UP000053660">
    <property type="component" value="Unassembled WGS sequence"/>
</dbReference>
<keyword evidence="1" id="KW-0812">Transmembrane</keyword>
<gene>
    <name evidence="2" type="ORF">OESDEN_14438</name>
</gene>
<dbReference type="EMBL" id="KN562465">
    <property type="protein sequence ID" value="KHJ85826.1"/>
    <property type="molecule type" value="Genomic_DNA"/>
</dbReference>
<sequence length="153" mass="17141">MDLAARVKLICGIFLSISIVSTVLACALWDFQHQPPLNNVLYISGLLLAFMLNSGIAYCLLAGTVQQKSSLFFPYIVCASIHAVVSIFGAGFFLGSTIYSVSSQMKADHIYVFGVFFALLGFWYWSLRTVREYRDHVRKISGEHVIFNNPEFV</sequence>
<feature type="transmembrane region" description="Helical" evidence="1">
    <location>
        <begin position="41"/>
        <end position="61"/>
    </location>
</feature>
<evidence type="ECO:0000313" key="2">
    <source>
        <dbReference type="EMBL" id="KHJ85826.1"/>
    </source>
</evidence>
<name>A0A0B1SPK8_OESDE</name>